<evidence type="ECO:0008006" key="5">
    <source>
        <dbReference type="Google" id="ProtNLM"/>
    </source>
</evidence>
<dbReference type="GO" id="GO:0031982">
    <property type="term" value="C:vesicle"/>
    <property type="evidence" value="ECO:0007669"/>
    <property type="project" value="TreeGrafter"/>
</dbReference>
<sequence>MSSGRNILVLYRVANSDSDNSTPNYNCFNLPYGSGATLSRVKQHCAAAHHLNVLGPEGYHWRVLVEDKAGEEGERAYSWWDIQDGNAKLPIKQCSQHDVRRLLHPGKSVISGTDSASKAAKGAFKMMGKMAESVVGGEAESTGPPVAVITFKLVDLVKLQDEMDKRGPPPPRQPRARPAPRPRATPAPKPRAQAPAGARPGARPQQAAQRAPAPRQQHQQQRAQTGSLLDFGGGVAPSAPTTGNFNPKVLHHTHSAPPVPVNESRAQRLKREQEKKMKTSNRVWDDIDQRWVEAKPQTPAPGAVATKPKGKVVGVKLDGSSGIGKSVSVQAGVNKRVNEMKEAQQKALEEVREREAKKKRDEDEEDIVRKQLEPKIKAWAEEHGKKKQIRALLGTLHIILWPGAKWKQIGIGDLLEDKKVKRAFHKATLVVHPDKTHDLPPDQRFLAKRIFDALSQAKTEFDNGN</sequence>
<dbReference type="PANTHER" id="PTHR23172:SF19">
    <property type="entry name" value="J DOMAIN-CONTAINING PROTEIN"/>
    <property type="match status" value="1"/>
</dbReference>
<evidence type="ECO:0000313" key="3">
    <source>
        <dbReference type="EMBL" id="CAJ1940162.1"/>
    </source>
</evidence>
<dbReference type="Gene3D" id="1.10.287.110">
    <property type="entry name" value="DnaJ domain"/>
    <property type="match status" value="1"/>
</dbReference>
<keyword evidence="4" id="KW-1185">Reference proteome</keyword>
<accession>A0AAD2FLC5</accession>
<dbReference type="AlphaFoldDB" id="A0AAD2FLC5"/>
<feature type="compositionally biased region" description="Basic and acidic residues" evidence="2">
    <location>
        <begin position="265"/>
        <end position="283"/>
    </location>
</feature>
<proteinExistence type="predicted"/>
<keyword evidence="1" id="KW-0175">Coiled coil</keyword>
<evidence type="ECO:0000256" key="2">
    <source>
        <dbReference type="SAM" id="MobiDB-lite"/>
    </source>
</evidence>
<dbReference type="EMBL" id="CAKOGP040000890">
    <property type="protein sequence ID" value="CAJ1940162.1"/>
    <property type="molecule type" value="Genomic_DNA"/>
</dbReference>
<dbReference type="SUPFAM" id="SSF46565">
    <property type="entry name" value="Chaperone J-domain"/>
    <property type="match status" value="1"/>
</dbReference>
<dbReference type="GO" id="GO:0030276">
    <property type="term" value="F:clathrin binding"/>
    <property type="evidence" value="ECO:0007669"/>
    <property type="project" value="TreeGrafter"/>
</dbReference>
<dbReference type="Proteomes" id="UP001295423">
    <property type="component" value="Unassembled WGS sequence"/>
</dbReference>
<dbReference type="GO" id="GO:0005737">
    <property type="term" value="C:cytoplasm"/>
    <property type="evidence" value="ECO:0007669"/>
    <property type="project" value="TreeGrafter"/>
</dbReference>
<reference evidence="3" key="1">
    <citation type="submission" date="2023-08" db="EMBL/GenBank/DDBJ databases">
        <authorList>
            <person name="Audoor S."/>
            <person name="Bilcke G."/>
        </authorList>
    </citation>
    <scope>NUCLEOTIDE SEQUENCE</scope>
</reference>
<evidence type="ECO:0000256" key="1">
    <source>
        <dbReference type="SAM" id="Coils"/>
    </source>
</evidence>
<evidence type="ECO:0000313" key="4">
    <source>
        <dbReference type="Proteomes" id="UP001295423"/>
    </source>
</evidence>
<comment type="caution">
    <text evidence="3">The sequence shown here is derived from an EMBL/GenBank/DDBJ whole genome shotgun (WGS) entry which is preliminary data.</text>
</comment>
<gene>
    <name evidence="3" type="ORF">CYCCA115_LOCUS6902</name>
</gene>
<feature type="region of interest" description="Disordered" evidence="2">
    <location>
        <begin position="161"/>
        <end position="283"/>
    </location>
</feature>
<feature type="compositionally biased region" description="Low complexity" evidence="2">
    <location>
        <begin position="190"/>
        <end position="224"/>
    </location>
</feature>
<dbReference type="GO" id="GO:0072318">
    <property type="term" value="P:clathrin coat disassembly"/>
    <property type="evidence" value="ECO:0007669"/>
    <property type="project" value="TreeGrafter"/>
</dbReference>
<name>A0AAD2FLC5_9STRA</name>
<dbReference type="GO" id="GO:0072583">
    <property type="term" value="P:clathrin-dependent endocytosis"/>
    <property type="evidence" value="ECO:0007669"/>
    <property type="project" value="TreeGrafter"/>
</dbReference>
<feature type="coiled-coil region" evidence="1">
    <location>
        <begin position="334"/>
        <end position="364"/>
    </location>
</feature>
<organism evidence="3 4">
    <name type="scientific">Cylindrotheca closterium</name>
    <dbReference type="NCBI Taxonomy" id="2856"/>
    <lineage>
        <taxon>Eukaryota</taxon>
        <taxon>Sar</taxon>
        <taxon>Stramenopiles</taxon>
        <taxon>Ochrophyta</taxon>
        <taxon>Bacillariophyta</taxon>
        <taxon>Bacillariophyceae</taxon>
        <taxon>Bacillariophycidae</taxon>
        <taxon>Bacillariales</taxon>
        <taxon>Bacillariaceae</taxon>
        <taxon>Cylindrotheca</taxon>
    </lineage>
</organism>
<dbReference type="PANTHER" id="PTHR23172">
    <property type="entry name" value="AUXILIN/CYCLIN G-ASSOCIATED KINASE-RELATED"/>
    <property type="match status" value="1"/>
</dbReference>
<dbReference type="InterPro" id="IPR036869">
    <property type="entry name" value="J_dom_sf"/>
</dbReference>
<protein>
    <recommendedName>
        <fullName evidence="5">J domain-containing protein</fullName>
    </recommendedName>
</protein>